<keyword evidence="1" id="KW-0732">Signal</keyword>
<feature type="chain" id="PRO_5014411392" description="Lipoprotein" evidence="1">
    <location>
        <begin position="27"/>
        <end position="123"/>
    </location>
</feature>
<dbReference type="RefSeq" id="WP_058548754.1">
    <property type="nucleotide sequence ID" value="NZ_AQGW01000010.1"/>
</dbReference>
<dbReference type="EMBL" id="LT965928">
    <property type="protein sequence ID" value="SOU41101.1"/>
    <property type="molecule type" value="Genomic_DNA"/>
</dbReference>
<accession>A0A2K4X9W4</accession>
<organism evidence="3 4">
    <name type="scientific">Pseudoalteromonas carrageenovora IAM 12662</name>
    <dbReference type="NCBI Taxonomy" id="1314868"/>
    <lineage>
        <taxon>Bacteria</taxon>
        <taxon>Pseudomonadati</taxon>
        <taxon>Pseudomonadota</taxon>
        <taxon>Gammaproteobacteria</taxon>
        <taxon>Alteromonadales</taxon>
        <taxon>Pseudoalteromonadaceae</taxon>
        <taxon>Pseudoalteromonas</taxon>
    </lineage>
</organism>
<name>A0A2K4X9W4_PSEVC</name>
<evidence type="ECO:0000313" key="3">
    <source>
        <dbReference type="EMBL" id="SOU41101.1"/>
    </source>
</evidence>
<evidence type="ECO:0000256" key="1">
    <source>
        <dbReference type="SAM" id="SignalP"/>
    </source>
</evidence>
<sequence>MEKIKNSALVFLSIFVLTACSSTYWASVKNSTDEHLLLKAVFKSEYGTQVMEMPLKSGEVNVWQYQQSSTEAKTMDKNLTSLEIISKSGCHIVFTKEEIRKKVEDTIRQIEILSNDLNRACVD</sequence>
<evidence type="ECO:0000313" key="2">
    <source>
        <dbReference type="EMBL" id="MBE0380715.1"/>
    </source>
</evidence>
<reference evidence="3 4" key="2">
    <citation type="submission" date="2017-11" db="EMBL/GenBank/DDBJ databases">
        <authorList>
            <person name="Han C.G."/>
        </authorList>
    </citation>
    <scope>NUCLEOTIDE SEQUENCE [LARGE SCALE GENOMIC DNA]</scope>
    <source>
        <strain evidence="4">ATCC 43555</strain>
        <strain evidence="3">ATCC43555</strain>
    </source>
</reference>
<dbReference type="Proteomes" id="UP000238288">
    <property type="component" value="Chromosome PCAR9a"/>
</dbReference>
<proteinExistence type="predicted"/>
<evidence type="ECO:0000313" key="5">
    <source>
        <dbReference type="Proteomes" id="UP000615003"/>
    </source>
</evidence>
<keyword evidence="5" id="KW-1185">Reference proteome</keyword>
<dbReference type="GeneID" id="93663758"/>
<evidence type="ECO:0008006" key="6">
    <source>
        <dbReference type="Google" id="ProtNLM"/>
    </source>
</evidence>
<reference evidence="2 5" key="1">
    <citation type="submission" date="2015-06" db="EMBL/GenBank/DDBJ databases">
        <title>Genome sequence of Pseudoalteromonas carrageenovora.</title>
        <authorList>
            <person name="Xie B.-B."/>
            <person name="Rong J.-C."/>
            <person name="Qin Q.-L."/>
            <person name="Zhang Y.-Z."/>
        </authorList>
    </citation>
    <scope>NUCLEOTIDE SEQUENCE [LARGE SCALE GENOMIC DNA]</scope>
    <source>
        <strain evidence="2 5">IAM 12662</strain>
    </source>
</reference>
<dbReference type="OrthoDB" id="9926613at2"/>
<dbReference type="AlphaFoldDB" id="A0A2K4X9W4"/>
<feature type="signal peptide" evidence="1">
    <location>
        <begin position="1"/>
        <end position="26"/>
    </location>
</feature>
<evidence type="ECO:0000313" key="4">
    <source>
        <dbReference type="Proteomes" id="UP000238288"/>
    </source>
</evidence>
<protein>
    <recommendedName>
        <fullName evidence="6">Lipoprotein</fullName>
    </recommendedName>
</protein>
<dbReference type="EMBL" id="AQGW01000010">
    <property type="protein sequence ID" value="MBE0380715.1"/>
    <property type="molecule type" value="Genomic_DNA"/>
</dbReference>
<dbReference type="Proteomes" id="UP000615003">
    <property type="component" value="Unassembled WGS sequence"/>
</dbReference>
<dbReference type="PROSITE" id="PS51257">
    <property type="entry name" value="PROKAR_LIPOPROTEIN"/>
    <property type="match status" value="1"/>
</dbReference>
<gene>
    <name evidence="3" type="ORF">PCAR9_A30267</name>
    <name evidence="2" type="ORF">PCARR_a3846</name>
</gene>